<organism evidence="1 2">
    <name type="scientific">Candidatus Berkelbacteria bacterium CG10_big_fil_rev_8_21_14_0_10_43_13</name>
    <dbReference type="NCBI Taxonomy" id="1974514"/>
    <lineage>
        <taxon>Bacteria</taxon>
        <taxon>Candidatus Berkelbacteria</taxon>
    </lineage>
</organism>
<reference evidence="2" key="1">
    <citation type="submission" date="2017-09" db="EMBL/GenBank/DDBJ databases">
        <title>Depth-based differentiation of microbial function through sediment-hosted aquifers and enrichment of novel symbionts in the deep terrestrial subsurface.</title>
        <authorList>
            <person name="Probst A.J."/>
            <person name="Ladd B."/>
            <person name="Jarett J.K."/>
            <person name="Geller-Mcgrath D.E."/>
            <person name="Sieber C.M.K."/>
            <person name="Emerson J.B."/>
            <person name="Anantharaman K."/>
            <person name="Thomas B.C."/>
            <person name="Malmstrom R."/>
            <person name="Stieglmeier M."/>
            <person name="Klingl A."/>
            <person name="Woyke T."/>
            <person name="Ryan C.M."/>
            <person name="Banfield J.F."/>
        </authorList>
    </citation>
    <scope>NUCLEOTIDE SEQUENCE [LARGE SCALE GENOMIC DNA]</scope>
</reference>
<gene>
    <name evidence="1" type="ORF">COT78_01495</name>
</gene>
<name>A0A2H0W729_9BACT</name>
<dbReference type="AlphaFoldDB" id="A0A2H0W729"/>
<protein>
    <submittedName>
        <fullName evidence="1">Uncharacterized protein</fullName>
    </submittedName>
</protein>
<dbReference type="EMBL" id="PEZW01000009">
    <property type="protein sequence ID" value="PIS07889.1"/>
    <property type="molecule type" value="Genomic_DNA"/>
</dbReference>
<evidence type="ECO:0000313" key="1">
    <source>
        <dbReference type="EMBL" id="PIS07889.1"/>
    </source>
</evidence>
<evidence type="ECO:0000313" key="2">
    <source>
        <dbReference type="Proteomes" id="UP000231382"/>
    </source>
</evidence>
<accession>A0A2H0W729</accession>
<proteinExistence type="predicted"/>
<dbReference type="Proteomes" id="UP000231382">
    <property type="component" value="Unassembled WGS sequence"/>
</dbReference>
<comment type="caution">
    <text evidence="1">The sequence shown here is derived from an EMBL/GenBank/DDBJ whole genome shotgun (WGS) entry which is preliminary data.</text>
</comment>
<sequence length="120" mass="13607">MPVEVENPLKCLVGALDNTFLAPYRIELWPCDVDHLLIMVVDTEGKRLCRHPVPCEVAIAVRVAIYVKTHSDLGHYDNEGCLENVDPGDPTEEQLRWVVVHLLEARIEFVQQLVYTVQTG</sequence>